<evidence type="ECO:0000256" key="1">
    <source>
        <dbReference type="SAM" id="MobiDB-lite"/>
    </source>
</evidence>
<keyword evidence="3" id="KW-1185">Reference proteome</keyword>
<gene>
    <name evidence="2" type="ORF">C1752_02864</name>
</gene>
<accession>A0A2W1JHT7</accession>
<reference evidence="2 3" key="1">
    <citation type="journal article" date="2018" name="Sci. Rep.">
        <title>A novel species of the marine cyanobacterium Acaryochloris with a unique pigment content and lifestyle.</title>
        <authorList>
            <person name="Partensky F."/>
            <person name="Six C."/>
            <person name="Ratin M."/>
            <person name="Garczarek L."/>
            <person name="Vaulot D."/>
            <person name="Probert I."/>
            <person name="Calteau A."/>
            <person name="Gourvil P."/>
            <person name="Marie D."/>
            <person name="Grebert T."/>
            <person name="Bouchier C."/>
            <person name="Le Panse S."/>
            <person name="Gachenot M."/>
            <person name="Rodriguez F."/>
            <person name="Garrido J.L."/>
        </authorList>
    </citation>
    <scope>NUCLEOTIDE SEQUENCE [LARGE SCALE GENOMIC DNA]</scope>
    <source>
        <strain evidence="2 3">RCC1774</strain>
    </source>
</reference>
<protein>
    <submittedName>
        <fullName evidence="2">Uncharacterized protein</fullName>
    </submittedName>
</protein>
<feature type="region of interest" description="Disordered" evidence="1">
    <location>
        <begin position="81"/>
        <end position="113"/>
    </location>
</feature>
<evidence type="ECO:0000313" key="2">
    <source>
        <dbReference type="EMBL" id="PZD73110.1"/>
    </source>
</evidence>
<dbReference type="Proteomes" id="UP000248857">
    <property type="component" value="Unassembled WGS sequence"/>
</dbReference>
<comment type="caution">
    <text evidence="2">The sequence shown here is derived from an EMBL/GenBank/DDBJ whole genome shotgun (WGS) entry which is preliminary data.</text>
</comment>
<organism evidence="2 3">
    <name type="scientific">Acaryochloris thomasi RCC1774</name>
    <dbReference type="NCBI Taxonomy" id="1764569"/>
    <lineage>
        <taxon>Bacteria</taxon>
        <taxon>Bacillati</taxon>
        <taxon>Cyanobacteriota</taxon>
        <taxon>Cyanophyceae</taxon>
        <taxon>Acaryochloridales</taxon>
        <taxon>Acaryochloridaceae</taxon>
        <taxon>Acaryochloris</taxon>
        <taxon>Acaryochloris thomasi</taxon>
    </lineage>
</organism>
<evidence type="ECO:0000313" key="3">
    <source>
        <dbReference type="Proteomes" id="UP000248857"/>
    </source>
</evidence>
<dbReference type="EMBL" id="PQWO01000007">
    <property type="protein sequence ID" value="PZD73110.1"/>
    <property type="molecule type" value="Genomic_DNA"/>
</dbReference>
<feature type="compositionally biased region" description="Basic and acidic residues" evidence="1">
    <location>
        <begin position="81"/>
        <end position="96"/>
    </location>
</feature>
<sequence>MYYTQGKTVTIGKQKYLVAYRPESSNINFLELMQSGRNKSPEDIIEPLTPESPLTLSLFNLSTLSGLRDIQPFNLQKEIEASKKAIPEEPEKKPSTSEKPASAEDVPAPESLS</sequence>
<proteinExistence type="predicted"/>
<dbReference type="AlphaFoldDB" id="A0A2W1JHT7"/>
<name>A0A2W1JHT7_9CYAN</name>